<organism evidence="2">
    <name type="scientific">Graphocephala atropunctata</name>
    <dbReference type="NCBI Taxonomy" id="36148"/>
    <lineage>
        <taxon>Eukaryota</taxon>
        <taxon>Metazoa</taxon>
        <taxon>Ecdysozoa</taxon>
        <taxon>Arthropoda</taxon>
        <taxon>Hexapoda</taxon>
        <taxon>Insecta</taxon>
        <taxon>Pterygota</taxon>
        <taxon>Neoptera</taxon>
        <taxon>Paraneoptera</taxon>
        <taxon>Hemiptera</taxon>
        <taxon>Auchenorrhyncha</taxon>
        <taxon>Membracoidea</taxon>
        <taxon>Cicadellidae</taxon>
        <taxon>Cicadellinae</taxon>
        <taxon>Cicadellini</taxon>
        <taxon>Graphocephala</taxon>
    </lineage>
</organism>
<feature type="non-terminal residue" evidence="2">
    <location>
        <position position="1"/>
    </location>
</feature>
<dbReference type="EMBL" id="GEBQ01016812">
    <property type="protein sequence ID" value="JAT23165.1"/>
    <property type="molecule type" value="Transcribed_RNA"/>
</dbReference>
<sequence length="235" mass="26967">LAVSVIDLSQGEKSATSKVSVKLSENKHSGPNKPLEPCTIMDKKICSDASTKTADEKDLQPHLCRKTVKKRLSFEVPQLENLTSKGVTKKRKLYCSRKTEEEEFMLSGIEKLHGASHEQLEIEENPKSDFLKPKMTQFFEESKNNKSIYMAHSELFLWKNQGKSFEANSDVVIEEFDEDSSCEKNYTRNSVSIRKLQSIGKDLNKEFDQCMLSPREKNLLSFCKVTRLVRNMFNE</sequence>
<protein>
    <submittedName>
        <fullName evidence="2">Uncharacterized protein</fullName>
    </submittedName>
</protein>
<gene>
    <name evidence="2" type="ORF">g.7571</name>
</gene>
<evidence type="ECO:0000313" key="2">
    <source>
        <dbReference type="EMBL" id="JAT23165.1"/>
    </source>
</evidence>
<feature type="region of interest" description="Disordered" evidence="1">
    <location>
        <begin position="17"/>
        <end position="36"/>
    </location>
</feature>
<feature type="non-terminal residue" evidence="2">
    <location>
        <position position="235"/>
    </location>
</feature>
<reference evidence="2" key="1">
    <citation type="submission" date="2015-11" db="EMBL/GenBank/DDBJ databases">
        <title>De novo transcriptome assembly of four potential Pierce s Disease insect vectors from Arizona vineyards.</title>
        <authorList>
            <person name="Tassone E.E."/>
        </authorList>
    </citation>
    <scope>NUCLEOTIDE SEQUENCE</scope>
</reference>
<dbReference type="AlphaFoldDB" id="A0A1B6LHJ1"/>
<proteinExistence type="predicted"/>
<name>A0A1B6LHJ1_9HEMI</name>
<accession>A0A1B6LHJ1</accession>
<evidence type="ECO:0000256" key="1">
    <source>
        <dbReference type="SAM" id="MobiDB-lite"/>
    </source>
</evidence>